<dbReference type="InterPro" id="IPR044861">
    <property type="entry name" value="IPNS-like_FE2OG_OXY"/>
</dbReference>
<evidence type="ECO:0000313" key="9">
    <source>
        <dbReference type="Proteomes" id="UP000197138"/>
    </source>
</evidence>
<name>A0A218VUU5_PUNGR</name>
<evidence type="ECO:0000313" key="10">
    <source>
        <dbReference type="Proteomes" id="UP000233551"/>
    </source>
</evidence>
<dbReference type="PROSITE" id="PS51471">
    <property type="entry name" value="FE2OG_OXY"/>
    <property type="match status" value="1"/>
</dbReference>
<dbReference type="EMBL" id="MTKT01005815">
    <property type="protein sequence ID" value="OWM64103.1"/>
    <property type="molecule type" value="Genomic_DNA"/>
</dbReference>
<reference evidence="9" key="1">
    <citation type="journal article" date="2017" name="Plant J.">
        <title>The pomegranate (Punica granatum L.) genome and the genomics of punicalagin biosynthesis.</title>
        <authorList>
            <person name="Qin G."/>
            <person name="Xu C."/>
            <person name="Ming R."/>
            <person name="Tang H."/>
            <person name="Guyot R."/>
            <person name="Kramer E.M."/>
            <person name="Hu Y."/>
            <person name="Yi X."/>
            <person name="Qi Y."/>
            <person name="Xu X."/>
            <person name="Gao Z."/>
            <person name="Pan H."/>
            <person name="Jian J."/>
            <person name="Tian Y."/>
            <person name="Yue Z."/>
            <person name="Xu Y."/>
        </authorList>
    </citation>
    <scope>NUCLEOTIDE SEQUENCE [LARGE SCALE GENOMIC DNA]</scope>
    <source>
        <strain evidence="9">cv. Dabenzi</strain>
    </source>
</reference>
<dbReference type="Proteomes" id="UP000197138">
    <property type="component" value="Unassembled WGS sequence"/>
</dbReference>
<evidence type="ECO:0000256" key="1">
    <source>
        <dbReference type="ARBA" id="ARBA00008056"/>
    </source>
</evidence>
<dbReference type="AlphaFoldDB" id="A0A218VUU5"/>
<dbReference type="STRING" id="22663.A0A218VUU5"/>
<keyword evidence="4 5" id="KW-0408">Iron</keyword>
<comment type="similarity">
    <text evidence="1 5">Belongs to the iron/ascorbate-dependent oxidoreductase family.</text>
</comment>
<comment type="caution">
    <text evidence="7">The sequence shown here is derived from an EMBL/GenBank/DDBJ whole genome shotgun (WGS) entry which is preliminary data.</text>
</comment>
<dbReference type="Pfam" id="PF14226">
    <property type="entry name" value="DIOX_N"/>
    <property type="match status" value="1"/>
</dbReference>
<dbReference type="OrthoDB" id="288590at2759"/>
<dbReference type="Pfam" id="PF03171">
    <property type="entry name" value="2OG-FeII_Oxy"/>
    <property type="match status" value="1"/>
</dbReference>
<sequence>METGVLNLSNFGGSLPVENVQDLAAKCSEEVPARYLRSTCELGEVWLGESLQIPIIDLSKLSGNQAEDQHELEKLHLACKEWGFFQLLNHGIPDEAILQMKNDTERFFKLPLEEKKAYAQLPNNIEGYGQAFVVSEDQKLDWGDMLFLLPQPVSQRNLQFWPNNPSSFKATLERYSSEIAGISARILRSMAMNLGVDPDKLVNMFGDGVQGIRMNYYPPCPQASRVMGLTCHSDATGLTLLVQANEVDGLQIKKNGNWLPIKPFPGAFIVNVGDVIEIMSNGEYRSIEHRAVVDPARERLSIAAFHSPNLTTVIGPLQDLTTQSCAQYRTLSHEEYIKLVISSKLDGKSLLDHIRI</sequence>
<proteinExistence type="inferred from homology"/>
<protein>
    <recommendedName>
        <fullName evidence="6">Fe2OG dioxygenase domain-containing protein</fullName>
    </recommendedName>
</protein>
<dbReference type="EMBL" id="PGOL01001531">
    <property type="protein sequence ID" value="PKI57178.1"/>
    <property type="molecule type" value="Genomic_DNA"/>
</dbReference>
<reference evidence="8 10" key="3">
    <citation type="submission" date="2017-11" db="EMBL/GenBank/DDBJ databases">
        <title>De-novo sequencing of pomegranate (Punica granatum L.) genome.</title>
        <authorList>
            <person name="Akparov Z."/>
            <person name="Amiraslanov A."/>
            <person name="Hajiyeva S."/>
            <person name="Abbasov M."/>
            <person name="Kaur K."/>
            <person name="Hamwieh A."/>
            <person name="Solovyev V."/>
            <person name="Salamov A."/>
            <person name="Braich B."/>
            <person name="Kosarev P."/>
            <person name="Mahmoud A."/>
            <person name="Hajiyev E."/>
            <person name="Babayeva S."/>
            <person name="Izzatullayeva V."/>
            <person name="Mammadov A."/>
            <person name="Mammadov A."/>
            <person name="Sharifova S."/>
            <person name="Ojaghi J."/>
            <person name="Eynullazada K."/>
            <person name="Bayramov B."/>
            <person name="Abdulazimova A."/>
            <person name="Shahmuradov I."/>
        </authorList>
    </citation>
    <scope>NUCLEOTIDE SEQUENCE [LARGE SCALE GENOMIC DNA]</scope>
    <source>
        <strain evidence="8">AG2017</strain>
        <strain evidence="10">cv. AG2017</strain>
        <tissue evidence="8">Leaf</tissue>
    </source>
</reference>
<feature type="domain" description="Fe2OG dioxygenase" evidence="6">
    <location>
        <begin position="208"/>
        <end position="308"/>
    </location>
</feature>
<dbReference type="Proteomes" id="UP000233551">
    <property type="component" value="Unassembled WGS sequence"/>
</dbReference>
<dbReference type="GeneID" id="116201566"/>
<evidence type="ECO:0000259" key="6">
    <source>
        <dbReference type="PROSITE" id="PS51471"/>
    </source>
</evidence>
<dbReference type="Gene3D" id="2.60.120.330">
    <property type="entry name" value="B-lactam Antibiotic, Isopenicillin N Synthase, Chain"/>
    <property type="match status" value="1"/>
</dbReference>
<evidence type="ECO:0000256" key="2">
    <source>
        <dbReference type="ARBA" id="ARBA00022723"/>
    </source>
</evidence>
<reference evidence="7" key="2">
    <citation type="submission" date="2017-06" db="EMBL/GenBank/DDBJ databases">
        <title>The pomegranate genome and the genomics of punicalagin biosynthesis.</title>
        <authorList>
            <person name="Xu C."/>
        </authorList>
    </citation>
    <scope>NUCLEOTIDE SEQUENCE [LARGE SCALE GENOMIC DNA]</scope>
    <source>
        <tissue evidence="7">Fresh leaf</tissue>
    </source>
</reference>
<dbReference type="InterPro" id="IPR005123">
    <property type="entry name" value="Oxoglu/Fe-dep_dioxygenase_dom"/>
</dbReference>
<evidence type="ECO:0000313" key="7">
    <source>
        <dbReference type="EMBL" id="OWM64103.1"/>
    </source>
</evidence>
<dbReference type="FunFam" id="2.60.120.330:FF:000001">
    <property type="entry name" value="Protein SRG1"/>
    <property type="match status" value="1"/>
</dbReference>
<gene>
    <name evidence="7" type="ORF">CDL15_Pgr018674</name>
    <name evidence="8" type="ORF">CRG98_022468</name>
</gene>
<keyword evidence="3 5" id="KW-0560">Oxidoreductase</keyword>
<dbReference type="InterPro" id="IPR026992">
    <property type="entry name" value="DIOX_N"/>
</dbReference>
<evidence type="ECO:0000256" key="5">
    <source>
        <dbReference type="RuleBase" id="RU003682"/>
    </source>
</evidence>
<evidence type="ECO:0000256" key="4">
    <source>
        <dbReference type="ARBA" id="ARBA00023004"/>
    </source>
</evidence>
<evidence type="ECO:0000313" key="8">
    <source>
        <dbReference type="EMBL" id="PKI57178.1"/>
    </source>
</evidence>
<dbReference type="PANTHER" id="PTHR47991">
    <property type="entry name" value="OXOGLUTARATE/IRON-DEPENDENT DIOXYGENASE"/>
    <property type="match status" value="1"/>
</dbReference>
<dbReference type="SUPFAM" id="SSF51197">
    <property type="entry name" value="Clavaminate synthase-like"/>
    <property type="match status" value="1"/>
</dbReference>
<dbReference type="InterPro" id="IPR050295">
    <property type="entry name" value="Plant_2OG-oxidoreductases"/>
</dbReference>
<dbReference type="InterPro" id="IPR027443">
    <property type="entry name" value="IPNS-like_sf"/>
</dbReference>
<keyword evidence="10" id="KW-1185">Reference proteome</keyword>
<accession>A0A218VUU5</accession>
<organism evidence="7 9">
    <name type="scientific">Punica granatum</name>
    <name type="common">Pomegranate</name>
    <dbReference type="NCBI Taxonomy" id="22663"/>
    <lineage>
        <taxon>Eukaryota</taxon>
        <taxon>Viridiplantae</taxon>
        <taxon>Streptophyta</taxon>
        <taxon>Embryophyta</taxon>
        <taxon>Tracheophyta</taxon>
        <taxon>Spermatophyta</taxon>
        <taxon>Magnoliopsida</taxon>
        <taxon>eudicotyledons</taxon>
        <taxon>Gunneridae</taxon>
        <taxon>Pentapetalae</taxon>
        <taxon>rosids</taxon>
        <taxon>malvids</taxon>
        <taxon>Myrtales</taxon>
        <taxon>Lythraceae</taxon>
        <taxon>Punica</taxon>
    </lineage>
</organism>
<dbReference type="GO" id="GO:0046872">
    <property type="term" value="F:metal ion binding"/>
    <property type="evidence" value="ECO:0007669"/>
    <property type="project" value="UniProtKB-KW"/>
</dbReference>
<evidence type="ECO:0000256" key="3">
    <source>
        <dbReference type="ARBA" id="ARBA00023002"/>
    </source>
</evidence>
<dbReference type="GO" id="GO:0016491">
    <property type="term" value="F:oxidoreductase activity"/>
    <property type="evidence" value="ECO:0007669"/>
    <property type="project" value="UniProtKB-KW"/>
</dbReference>
<keyword evidence="2 5" id="KW-0479">Metal-binding</keyword>